<dbReference type="Gene3D" id="3.40.50.1000">
    <property type="entry name" value="HAD superfamily/HAD-like"/>
    <property type="match status" value="1"/>
</dbReference>
<keyword evidence="2" id="KW-0829">Tyrosine-protein kinase</keyword>
<dbReference type="RefSeq" id="WP_107573925.1">
    <property type="nucleotide sequence ID" value="NZ_PZPL01000001.1"/>
</dbReference>
<evidence type="ECO:0000256" key="4">
    <source>
        <dbReference type="ARBA" id="ARBA00069527"/>
    </source>
</evidence>
<organism evidence="6 7">
    <name type="scientific">Rathayibacter caricis DSM 15933</name>
    <dbReference type="NCBI Taxonomy" id="1328867"/>
    <lineage>
        <taxon>Bacteria</taxon>
        <taxon>Bacillati</taxon>
        <taxon>Actinomycetota</taxon>
        <taxon>Actinomycetes</taxon>
        <taxon>Micrococcales</taxon>
        <taxon>Microbacteriaceae</taxon>
        <taxon>Rathayibacter</taxon>
    </lineage>
</organism>
<name>A0A2T4URL2_9MICO</name>
<dbReference type="EMBL" id="PZPL01000001">
    <property type="protein sequence ID" value="PTL72164.1"/>
    <property type="molecule type" value="Genomic_DNA"/>
</dbReference>
<evidence type="ECO:0000256" key="3">
    <source>
        <dbReference type="ARBA" id="ARBA00050405"/>
    </source>
</evidence>
<dbReference type="PANTHER" id="PTHR43434">
    <property type="entry name" value="PHOSPHOGLYCOLATE PHOSPHATASE"/>
    <property type="match status" value="1"/>
</dbReference>
<dbReference type="InterPro" id="IPR050155">
    <property type="entry name" value="HAD-like_hydrolase_sf"/>
</dbReference>
<sequence>MSDTTLAPSGLDERAGTWTCILFDLDGTITDSAPGITGTLVDTFVELGRPVPTPVELLAYVGPPLLDAFRALGGMSVEEAQAALEVYRRRYNAGGLFDSSLYPGVPEVLARIAEAGVPLSLATSKPESAARRILEHYGLSHYFTVICGASEDEVRSAKADVVEEALRRLRELDVDLSTPVMVGDREHDVHGAAAHGIPTIMVEWGYGSPAEAAGTVAVVSGAEELATLLLP</sequence>
<dbReference type="InterPro" id="IPR041492">
    <property type="entry name" value="HAD_2"/>
</dbReference>
<dbReference type="PANTHER" id="PTHR43434:SF20">
    <property type="entry name" value="5'-NUCLEOTIDASE"/>
    <property type="match status" value="1"/>
</dbReference>
<proteinExistence type="inferred from homology"/>
<dbReference type="InterPro" id="IPR023214">
    <property type="entry name" value="HAD_sf"/>
</dbReference>
<dbReference type="Proteomes" id="UP000241085">
    <property type="component" value="Unassembled WGS sequence"/>
</dbReference>
<gene>
    <name evidence="6" type="ORF">C1I63_04445</name>
</gene>
<protein>
    <recommendedName>
        <fullName evidence="4">Tyrosine-protein kinase PtkA</fullName>
    </recommendedName>
    <alternativeName>
        <fullName evidence="5">Protein tyrosine kinase A</fullName>
    </alternativeName>
</protein>
<comment type="caution">
    <text evidence="6">The sequence shown here is derived from an EMBL/GenBank/DDBJ whole genome shotgun (WGS) entry which is preliminary data.</text>
</comment>
<evidence type="ECO:0000313" key="7">
    <source>
        <dbReference type="Proteomes" id="UP000241085"/>
    </source>
</evidence>
<dbReference type="FunFam" id="3.40.50.1000:FF:000022">
    <property type="entry name" value="Phosphoglycolate phosphatase"/>
    <property type="match status" value="1"/>
</dbReference>
<evidence type="ECO:0000256" key="2">
    <source>
        <dbReference type="ARBA" id="ARBA00023137"/>
    </source>
</evidence>
<dbReference type="AlphaFoldDB" id="A0A2T4URL2"/>
<dbReference type="GO" id="GO:0004713">
    <property type="term" value="F:protein tyrosine kinase activity"/>
    <property type="evidence" value="ECO:0007669"/>
    <property type="project" value="UniProtKB-KW"/>
</dbReference>
<comment type="similarity">
    <text evidence="1">Belongs to the HAD-like hydrolase superfamily. CbbY/CbbZ/Gph/YieH family.</text>
</comment>
<dbReference type="Gene3D" id="1.10.150.240">
    <property type="entry name" value="Putative phosphatase, domain 2"/>
    <property type="match status" value="1"/>
</dbReference>
<evidence type="ECO:0000256" key="1">
    <source>
        <dbReference type="ARBA" id="ARBA00006171"/>
    </source>
</evidence>
<keyword evidence="7" id="KW-1185">Reference proteome</keyword>
<keyword evidence="2" id="KW-0418">Kinase</keyword>
<dbReference type="Pfam" id="PF13419">
    <property type="entry name" value="HAD_2"/>
    <property type="match status" value="1"/>
</dbReference>
<evidence type="ECO:0000256" key="5">
    <source>
        <dbReference type="ARBA" id="ARBA00080335"/>
    </source>
</evidence>
<reference evidence="6 7" key="1">
    <citation type="submission" date="2018-03" db="EMBL/GenBank/DDBJ databases">
        <title>Bacteriophage NCPPB3778 and a type I-E CRISPR drive the evolution of the US Biological Select Agent, Rathayibacter toxicus.</title>
        <authorList>
            <person name="Davis E.W.II."/>
            <person name="Tabima J.F."/>
            <person name="Weisberg A.J."/>
            <person name="Dantas Lopes L."/>
            <person name="Wiseman M.S."/>
            <person name="Wiseman M.S."/>
            <person name="Pupko T."/>
            <person name="Belcher M.S."/>
            <person name="Sechler A.J."/>
            <person name="Tancos M.A."/>
            <person name="Schroeder B.K."/>
            <person name="Murray T.D."/>
            <person name="Luster D.G."/>
            <person name="Schneider W.L."/>
            <person name="Rogers E."/>
            <person name="Andreote F.D."/>
            <person name="Grunwald N.J."/>
            <person name="Putnam M.L."/>
            <person name="Chang J.H."/>
        </authorList>
    </citation>
    <scope>NUCLEOTIDE SEQUENCE [LARGE SCALE GENOMIC DNA]</scope>
    <source>
        <strain evidence="6 7">DSM 15933</strain>
    </source>
</reference>
<evidence type="ECO:0000313" key="6">
    <source>
        <dbReference type="EMBL" id="PTL72164.1"/>
    </source>
</evidence>
<dbReference type="InterPro" id="IPR036412">
    <property type="entry name" value="HAD-like_sf"/>
</dbReference>
<dbReference type="SUPFAM" id="SSF56784">
    <property type="entry name" value="HAD-like"/>
    <property type="match status" value="1"/>
</dbReference>
<comment type="catalytic activity">
    <reaction evidence="3">
        <text>L-tyrosyl-[protein] + ATP = O-phospho-L-tyrosyl-[protein] + ADP + H(+)</text>
        <dbReference type="Rhea" id="RHEA:10596"/>
        <dbReference type="Rhea" id="RHEA-COMP:10136"/>
        <dbReference type="Rhea" id="RHEA-COMP:20101"/>
        <dbReference type="ChEBI" id="CHEBI:15378"/>
        <dbReference type="ChEBI" id="CHEBI:30616"/>
        <dbReference type="ChEBI" id="CHEBI:46858"/>
        <dbReference type="ChEBI" id="CHEBI:61978"/>
        <dbReference type="ChEBI" id="CHEBI:456216"/>
    </reaction>
    <physiologicalReaction direction="left-to-right" evidence="3">
        <dbReference type="Rhea" id="RHEA:10597"/>
    </physiologicalReaction>
</comment>
<accession>A0A2T4URL2</accession>
<dbReference type="GO" id="GO:0005829">
    <property type="term" value="C:cytosol"/>
    <property type="evidence" value="ECO:0007669"/>
    <property type="project" value="TreeGrafter"/>
</dbReference>
<dbReference type="InterPro" id="IPR023198">
    <property type="entry name" value="PGP-like_dom2"/>
</dbReference>
<keyword evidence="2" id="KW-0808">Transferase</keyword>